<dbReference type="NCBIfam" id="NF046043">
    <property type="entry name" value="rep_init_NGO0469"/>
    <property type="match status" value="1"/>
</dbReference>
<dbReference type="EMBL" id="LR798278">
    <property type="protein sequence ID" value="CAB5220070.1"/>
    <property type="molecule type" value="Genomic_DNA"/>
</dbReference>
<organism evidence="2">
    <name type="scientific">uncultured Caudovirales phage</name>
    <dbReference type="NCBI Taxonomy" id="2100421"/>
    <lineage>
        <taxon>Viruses</taxon>
        <taxon>Duplodnaviria</taxon>
        <taxon>Heunggongvirae</taxon>
        <taxon>Uroviricota</taxon>
        <taxon>Caudoviricetes</taxon>
        <taxon>Peduoviridae</taxon>
        <taxon>Maltschvirus</taxon>
        <taxon>Maltschvirus maltsch</taxon>
    </lineage>
</organism>
<proteinExistence type="predicted"/>
<feature type="region of interest" description="Disordered" evidence="1">
    <location>
        <begin position="180"/>
        <end position="214"/>
    </location>
</feature>
<feature type="compositionally biased region" description="Acidic residues" evidence="1">
    <location>
        <begin position="204"/>
        <end position="214"/>
    </location>
</feature>
<gene>
    <name evidence="2" type="ORF">UFOVP239_44</name>
</gene>
<reference evidence="2" key="1">
    <citation type="submission" date="2020-05" db="EMBL/GenBank/DDBJ databases">
        <authorList>
            <person name="Chiriac C."/>
            <person name="Salcher M."/>
            <person name="Ghai R."/>
            <person name="Kavagutti S V."/>
        </authorList>
    </citation>
    <scope>NUCLEOTIDE SEQUENCE</scope>
</reference>
<sequence>MSLYVEDNGGDFERCPTGVHLARCYRIIDVGTQKSEYLGQVKHLRKVMMAWEIHGMHDDGQPILMQDGRPFSIFKNYTLSWSEKANLRLDLQSWRGKPFTQEEMRRFDLKLVLGAWCMLNVIARQGQNGSTYSNVNGITPVPSMIKQQGLPAAVNKNEIFSISDPDMRMFEGFSESLKKKIGASPEWAKRQAKASESPSREPGSDDDYSDDIPF</sequence>
<accession>A0A6J7WQM6</accession>
<protein>
    <submittedName>
        <fullName evidence="2">Uncharacterized protein</fullName>
    </submittedName>
</protein>
<dbReference type="InterPro" id="IPR059222">
    <property type="entry name" value="NGO0469-like"/>
</dbReference>
<evidence type="ECO:0000313" key="2">
    <source>
        <dbReference type="EMBL" id="CAB5220070.1"/>
    </source>
</evidence>
<evidence type="ECO:0000256" key="1">
    <source>
        <dbReference type="SAM" id="MobiDB-lite"/>
    </source>
</evidence>
<name>A0A6J7WQM6_9CAUD</name>